<dbReference type="PANTHER" id="PTHR43353">
    <property type="entry name" value="SUCCINATE-SEMIALDEHYDE DEHYDROGENASE, MITOCHONDRIAL"/>
    <property type="match status" value="1"/>
</dbReference>
<evidence type="ECO:0000256" key="2">
    <source>
        <dbReference type="ARBA" id="ARBA00022857"/>
    </source>
</evidence>
<dbReference type="Pfam" id="PF00171">
    <property type="entry name" value="Aldedh"/>
    <property type="match status" value="1"/>
</dbReference>
<dbReference type="SUPFAM" id="SSF53720">
    <property type="entry name" value="ALDH-like"/>
    <property type="match status" value="1"/>
</dbReference>
<feature type="domain" description="Aldehyde dehydrogenase" evidence="6">
    <location>
        <begin position="19"/>
        <end position="462"/>
    </location>
</feature>
<gene>
    <name evidence="7" type="ORF">GQX73_g4551</name>
</gene>
<evidence type="ECO:0000259" key="6">
    <source>
        <dbReference type="Pfam" id="PF00171"/>
    </source>
</evidence>
<protein>
    <recommendedName>
        <fullName evidence="6">Aldehyde dehydrogenase domain-containing protein</fullName>
    </recommendedName>
</protein>
<dbReference type="SUPFAM" id="SSF51735">
    <property type="entry name" value="NAD(P)-binding Rossmann-fold domains"/>
    <property type="match status" value="1"/>
</dbReference>
<dbReference type="PRINTS" id="PR00081">
    <property type="entry name" value="GDHRDH"/>
</dbReference>
<evidence type="ECO:0000256" key="1">
    <source>
        <dbReference type="ARBA" id="ARBA00009986"/>
    </source>
</evidence>
<dbReference type="OrthoDB" id="310895at2759"/>
<organism evidence="7 8">
    <name type="scientific">Xylaria multiplex</name>
    <dbReference type="NCBI Taxonomy" id="323545"/>
    <lineage>
        <taxon>Eukaryota</taxon>
        <taxon>Fungi</taxon>
        <taxon>Dikarya</taxon>
        <taxon>Ascomycota</taxon>
        <taxon>Pezizomycotina</taxon>
        <taxon>Sordariomycetes</taxon>
        <taxon>Xylariomycetidae</taxon>
        <taxon>Xylariales</taxon>
        <taxon>Xylariaceae</taxon>
        <taxon>Xylaria</taxon>
    </lineage>
</organism>
<sequence>MAPYTVPFIVNGEECFAKDTFEVKSPATGEVVHLCSLATVSDANAAVDAAAAAATNWRNASTSLRRDILLKAADLMDNKRSELEQHLVNEIGQSRNWGAFNLDITIDMIKDCAGRVSTLGGYVPSPSNPETGAMIWREPYGVVLAIAPWNAPYILGTRSALYPIAAGCTVVLKGSEFSPRVMHAITSIFHEAGLPKGVLNFISTDPHNAPAVTEALIANPHVKKVNFTGSTAVGRIVARLAGQHLKPIVLELGGKAPAIVWEDANLDIAAECCSRGAFLNSGQICMSTERIIVHKKVNKAFQEKLRDAVSRMWPDALVHINSQSVEKNKKLVQDAANKGALVLHGNVNAEESSNTRLRPIVIAQITPEMDIYKQESFGTTVSLLEVDSEEEALRIANDTEYGLSSAVFTEDLRIGLRFAKNIETGAVHINNMTPHDEAALPHGGAKASGFGRFNASAGLDECQFFHIPLKGYIRPGLQARASDVRGVATGTKTYTTMKLAPRDSGSTFLAAWRKPGPAGVYNLALFPFTPVLPGRRSGKYKNYLRQDRLRFMITMAGIMPRISRATSSLVRLARATPPRIISGGVIAAIRPAGVVTSSTPYVNSSRARFMSSQSSPQSKREVAQASASPAKGILPEFDLNNKVIIVSGGAQGLGIVQAEALLEAGAIVHVLDRQLEPPAGSIYQNVAQRARDELGSSIFYHQVDVRTGVDNLNSIVEAIAEKHGRIDGLIAAAGIQQETPALEYTAVDADRMLGVNVTGCLMTAQAVARQMTRLGSTGSLVLIASMSGTIANRGLICPVYNASKAAVIQLGRNLAMEWGPKGIRVNTISPGYIVTEMVQKLFIEYPDRETEWPRQNMLNVLSKPEDYRGAAVFLLSDASRFMTGADLRIDGGHAAW</sequence>
<dbReference type="FunFam" id="3.40.50.720:FF:000245">
    <property type="entry name" value="Short chain dehydrogenase, putative"/>
    <property type="match status" value="1"/>
</dbReference>
<dbReference type="InterPro" id="IPR016163">
    <property type="entry name" value="Ald_DH_C"/>
</dbReference>
<dbReference type="InterPro" id="IPR016162">
    <property type="entry name" value="Ald_DH_N"/>
</dbReference>
<dbReference type="InterPro" id="IPR002347">
    <property type="entry name" value="SDR_fam"/>
</dbReference>
<evidence type="ECO:0000313" key="7">
    <source>
        <dbReference type="EMBL" id="KAF2969024.1"/>
    </source>
</evidence>
<keyword evidence="8" id="KW-1185">Reference proteome</keyword>
<dbReference type="InterPro" id="IPR015590">
    <property type="entry name" value="Aldehyde_DH_dom"/>
</dbReference>
<dbReference type="Pfam" id="PF13561">
    <property type="entry name" value="adh_short_C2"/>
    <property type="match status" value="1"/>
</dbReference>
<dbReference type="Proteomes" id="UP000481858">
    <property type="component" value="Unassembled WGS sequence"/>
</dbReference>
<dbReference type="InParanoid" id="A0A7C8IVK1"/>
<dbReference type="Gene3D" id="3.40.605.10">
    <property type="entry name" value="Aldehyde Dehydrogenase, Chain A, domain 1"/>
    <property type="match status" value="1"/>
</dbReference>
<feature type="active site" evidence="4">
    <location>
        <position position="251"/>
    </location>
</feature>
<dbReference type="PROSITE" id="PS00687">
    <property type="entry name" value="ALDEHYDE_DEHYDR_GLU"/>
    <property type="match status" value="1"/>
</dbReference>
<dbReference type="InterPro" id="IPR036291">
    <property type="entry name" value="NAD(P)-bd_dom_sf"/>
</dbReference>
<accession>A0A7C8IVK1</accession>
<reference evidence="7 8" key="1">
    <citation type="submission" date="2019-12" db="EMBL/GenBank/DDBJ databases">
        <title>Draft genome sequence of the ascomycete Xylaria multiplex DSM 110363.</title>
        <authorList>
            <person name="Buettner E."/>
            <person name="Kellner H."/>
        </authorList>
    </citation>
    <scope>NUCLEOTIDE SEQUENCE [LARGE SCALE GENOMIC DNA]</scope>
    <source>
        <strain evidence="7 8">DSM 110363</strain>
    </source>
</reference>
<comment type="similarity">
    <text evidence="1 5">Belongs to the aldehyde dehydrogenase family.</text>
</comment>
<evidence type="ECO:0000256" key="4">
    <source>
        <dbReference type="PROSITE-ProRule" id="PRU10007"/>
    </source>
</evidence>
<evidence type="ECO:0000313" key="8">
    <source>
        <dbReference type="Proteomes" id="UP000481858"/>
    </source>
</evidence>
<dbReference type="GO" id="GO:0009450">
    <property type="term" value="P:gamma-aminobutyric acid catabolic process"/>
    <property type="evidence" value="ECO:0007669"/>
    <property type="project" value="TreeGrafter"/>
</dbReference>
<keyword evidence="2" id="KW-0521">NADP</keyword>
<name>A0A7C8IVK1_9PEZI</name>
<dbReference type="PRINTS" id="PR00080">
    <property type="entry name" value="SDRFAMILY"/>
</dbReference>
<dbReference type="Gene3D" id="3.40.50.720">
    <property type="entry name" value="NAD(P)-binding Rossmann-like Domain"/>
    <property type="match status" value="1"/>
</dbReference>
<dbReference type="CDD" id="cd07105">
    <property type="entry name" value="ALDH_SaliADH"/>
    <property type="match status" value="1"/>
</dbReference>
<dbReference type="EMBL" id="WUBL01000042">
    <property type="protein sequence ID" value="KAF2969024.1"/>
    <property type="molecule type" value="Genomic_DNA"/>
</dbReference>
<dbReference type="FunFam" id="3.40.605.10:FF:000012">
    <property type="entry name" value="NAD-dependent succinate-semialdehyde dehydrogenase"/>
    <property type="match status" value="1"/>
</dbReference>
<dbReference type="InterPro" id="IPR020904">
    <property type="entry name" value="Sc_DH/Rdtase_CS"/>
</dbReference>
<dbReference type="Gene3D" id="3.40.309.10">
    <property type="entry name" value="Aldehyde Dehydrogenase, Chain A, domain 2"/>
    <property type="match status" value="1"/>
</dbReference>
<dbReference type="PANTHER" id="PTHR43353:SF6">
    <property type="entry name" value="CYTOPLASMIC ALDEHYDE DEHYDROGENASE (EUROFUNG)"/>
    <property type="match status" value="1"/>
</dbReference>
<keyword evidence="3 5" id="KW-0560">Oxidoreductase</keyword>
<dbReference type="GO" id="GO:0004777">
    <property type="term" value="F:succinate-semialdehyde dehydrogenase (NAD+) activity"/>
    <property type="evidence" value="ECO:0007669"/>
    <property type="project" value="TreeGrafter"/>
</dbReference>
<dbReference type="InterPro" id="IPR016161">
    <property type="entry name" value="Ald_DH/histidinol_DH"/>
</dbReference>
<evidence type="ECO:0000256" key="3">
    <source>
        <dbReference type="ARBA" id="ARBA00023002"/>
    </source>
</evidence>
<dbReference type="InterPro" id="IPR029510">
    <property type="entry name" value="Ald_DH_CS_GLU"/>
</dbReference>
<dbReference type="AlphaFoldDB" id="A0A7C8IVK1"/>
<dbReference type="InterPro" id="IPR050740">
    <property type="entry name" value="Aldehyde_DH_Superfamily"/>
</dbReference>
<dbReference type="PROSITE" id="PS00061">
    <property type="entry name" value="ADH_SHORT"/>
    <property type="match status" value="1"/>
</dbReference>
<evidence type="ECO:0000256" key="5">
    <source>
        <dbReference type="RuleBase" id="RU003345"/>
    </source>
</evidence>
<proteinExistence type="inferred from homology"/>
<comment type="caution">
    <text evidence="7">The sequence shown here is derived from an EMBL/GenBank/DDBJ whole genome shotgun (WGS) entry which is preliminary data.</text>
</comment>